<evidence type="ECO:0000313" key="3">
    <source>
        <dbReference type="Proteomes" id="UP000000305"/>
    </source>
</evidence>
<evidence type="ECO:0000313" key="2">
    <source>
        <dbReference type="EMBL" id="EFX81125.1"/>
    </source>
</evidence>
<reference evidence="2 3" key="1">
    <citation type="journal article" date="2011" name="Science">
        <title>The ecoresponsive genome of Daphnia pulex.</title>
        <authorList>
            <person name="Colbourne J.K."/>
            <person name="Pfrender M.E."/>
            <person name="Gilbert D."/>
            <person name="Thomas W.K."/>
            <person name="Tucker A."/>
            <person name="Oakley T.H."/>
            <person name="Tokishita S."/>
            <person name="Aerts A."/>
            <person name="Arnold G.J."/>
            <person name="Basu M.K."/>
            <person name="Bauer D.J."/>
            <person name="Caceres C.E."/>
            <person name="Carmel L."/>
            <person name="Casola C."/>
            <person name="Choi J.H."/>
            <person name="Detter J.C."/>
            <person name="Dong Q."/>
            <person name="Dusheyko S."/>
            <person name="Eads B.D."/>
            <person name="Frohlich T."/>
            <person name="Geiler-Samerotte K.A."/>
            <person name="Gerlach D."/>
            <person name="Hatcher P."/>
            <person name="Jogdeo S."/>
            <person name="Krijgsveld J."/>
            <person name="Kriventseva E.V."/>
            <person name="Kultz D."/>
            <person name="Laforsch C."/>
            <person name="Lindquist E."/>
            <person name="Lopez J."/>
            <person name="Manak J.R."/>
            <person name="Muller J."/>
            <person name="Pangilinan J."/>
            <person name="Patwardhan R.P."/>
            <person name="Pitluck S."/>
            <person name="Pritham E.J."/>
            <person name="Rechtsteiner A."/>
            <person name="Rho M."/>
            <person name="Rogozin I.B."/>
            <person name="Sakarya O."/>
            <person name="Salamov A."/>
            <person name="Schaack S."/>
            <person name="Shapiro H."/>
            <person name="Shiga Y."/>
            <person name="Skalitzky C."/>
            <person name="Smith Z."/>
            <person name="Souvorov A."/>
            <person name="Sung W."/>
            <person name="Tang Z."/>
            <person name="Tsuchiya D."/>
            <person name="Tu H."/>
            <person name="Vos H."/>
            <person name="Wang M."/>
            <person name="Wolf Y.I."/>
            <person name="Yamagata H."/>
            <person name="Yamada T."/>
            <person name="Ye Y."/>
            <person name="Shaw J.R."/>
            <person name="Andrews J."/>
            <person name="Crease T.J."/>
            <person name="Tang H."/>
            <person name="Lucas S.M."/>
            <person name="Robertson H.M."/>
            <person name="Bork P."/>
            <person name="Koonin E.V."/>
            <person name="Zdobnov E.M."/>
            <person name="Grigoriev I.V."/>
            <person name="Lynch M."/>
            <person name="Boore J.L."/>
        </authorList>
    </citation>
    <scope>NUCLEOTIDE SEQUENCE [LARGE SCALE GENOMIC DNA]</scope>
</reference>
<keyword evidence="3" id="KW-1185">Reference proteome</keyword>
<accession>E9GH17</accession>
<name>E9GH17_DAPPU</name>
<proteinExistence type="predicted"/>
<organism evidence="2 3">
    <name type="scientific">Daphnia pulex</name>
    <name type="common">Water flea</name>
    <dbReference type="NCBI Taxonomy" id="6669"/>
    <lineage>
        <taxon>Eukaryota</taxon>
        <taxon>Metazoa</taxon>
        <taxon>Ecdysozoa</taxon>
        <taxon>Arthropoda</taxon>
        <taxon>Crustacea</taxon>
        <taxon>Branchiopoda</taxon>
        <taxon>Diplostraca</taxon>
        <taxon>Cladocera</taxon>
        <taxon>Anomopoda</taxon>
        <taxon>Daphniidae</taxon>
        <taxon>Daphnia</taxon>
    </lineage>
</organism>
<dbReference type="KEGG" id="dpx:DAPPUDRAFT_317810"/>
<sequence>MRTSARSTKRKVDIEDKGESTNPKKTSGRKPELKENDTDTTSTYIEDEAIFKVDWLKTHILSPGINNETIKQHTESTAIPNTMGPTIGYTQTGANRRVLRKFTPIYRTYCI</sequence>
<dbReference type="EMBL" id="GL732544">
    <property type="protein sequence ID" value="EFX81125.1"/>
    <property type="molecule type" value="Genomic_DNA"/>
</dbReference>
<dbReference type="InParanoid" id="E9GH17"/>
<protein>
    <submittedName>
        <fullName evidence="2">Uncharacterized protein</fullName>
    </submittedName>
</protein>
<gene>
    <name evidence="2" type="ORF">DAPPUDRAFT_317810</name>
</gene>
<dbReference type="Proteomes" id="UP000000305">
    <property type="component" value="Unassembled WGS sequence"/>
</dbReference>
<evidence type="ECO:0000256" key="1">
    <source>
        <dbReference type="SAM" id="MobiDB-lite"/>
    </source>
</evidence>
<feature type="compositionally biased region" description="Basic and acidic residues" evidence="1">
    <location>
        <begin position="10"/>
        <end position="19"/>
    </location>
</feature>
<dbReference type="HOGENOM" id="CLU_2160892_0_0_1"/>
<feature type="region of interest" description="Disordered" evidence="1">
    <location>
        <begin position="1"/>
        <end position="41"/>
    </location>
</feature>
<dbReference type="AlphaFoldDB" id="E9GH17"/>